<sequence>MRDCPPPAVEREESWHGVFRRIIDDTHVATADDLSDVVDRAVAKLGLMVQLYLTDLPQRRLHPVRAETGPSQVIDSTTAGRAYRTVEIVPGRPFLGRSCLWLPMLNGAERLGVAHVVLPEGADPNHPVVRQQCWTLAGVLGHLVMSKLHYSDLFHVVRRTRPLTVAAELLWQMLPPQTFASDRLAVAALLEPYDEVGGDGYDYAVDDHRAYVAIFDSMGHDMLAGLTTAVALAATRNARRQGLGLLEAAGLADRSIHVQSSRASRMPFATAVLAELDLDTGQLCYLVAGHPPPVLLRRGRVVKTLHGYLRPPLGLGHLVDEEPKLGREQLQPGDRVLFHSDGVIEARSPDGELFGVERLVDLTERNEAAGLPPPETLRRVGHAVLEHQDGRLQDDATLVLLEWSDGVRTRLPQV</sequence>
<dbReference type="Pfam" id="PF07228">
    <property type="entry name" value="SpoIIE"/>
    <property type="match status" value="1"/>
</dbReference>
<evidence type="ECO:0000313" key="3">
    <source>
        <dbReference type="EMBL" id="GGP82713.1"/>
    </source>
</evidence>
<dbReference type="PANTHER" id="PTHR43156">
    <property type="entry name" value="STAGE II SPORULATION PROTEIN E-RELATED"/>
    <property type="match status" value="1"/>
</dbReference>
<reference evidence="3" key="1">
    <citation type="journal article" date="2014" name="Int. J. Syst. Evol. Microbiol.">
        <title>Complete genome sequence of Corynebacterium casei LMG S-19264T (=DSM 44701T), isolated from a smear-ripened cheese.</title>
        <authorList>
            <consortium name="US DOE Joint Genome Institute (JGI-PGF)"/>
            <person name="Walter F."/>
            <person name="Albersmeier A."/>
            <person name="Kalinowski J."/>
            <person name="Ruckert C."/>
        </authorList>
    </citation>
    <scope>NUCLEOTIDE SEQUENCE</scope>
    <source>
        <strain evidence="3">JCM 3313</strain>
    </source>
</reference>
<evidence type="ECO:0000259" key="2">
    <source>
        <dbReference type="SMART" id="SM00331"/>
    </source>
</evidence>
<dbReference type="PANTHER" id="PTHR43156:SF2">
    <property type="entry name" value="STAGE II SPORULATION PROTEIN E"/>
    <property type="match status" value="1"/>
</dbReference>
<comment type="caution">
    <text evidence="3">The sequence shown here is derived from an EMBL/GenBank/DDBJ whole genome shotgun (WGS) entry which is preliminary data.</text>
</comment>
<dbReference type="SMART" id="SM00331">
    <property type="entry name" value="PP2C_SIG"/>
    <property type="match status" value="1"/>
</dbReference>
<evidence type="ECO:0000256" key="1">
    <source>
        <dbReference type="ARBA" id="ARBA00022801"/>
    </source>
</evidence>
<organism evidence="3 4">
    <name type="scientific">Saccharothrix coeruleofusca</name>
    <dbReference type="NCBI Taxonomy" id="33919"/>
    <lineage>
        <taxon>Bacteria</taxon>
        <taxon>Bacillati</taxon>
        <taxon>Actinomycetota</taxon>
        <taxon>Actinomycetes</taxon>
        <taxon>Pseudonocardiales</taxon>
        <taxon>Pseudonocardiaceae</taxon>
        <taxon>Saccharothrix</taxon>
    </lineage>
</organism>
<dbReference type="EMBL" id="BMRG01000023">
    <property type="protein sequence ID" value="GGP82713.1"/>
    <property type="molecule type" value="Genomic_DNA"/>
</dbReference>
<keyword evidence="4" id="KW-1185">Reference proteome</keyword>
<dbReference type="InterPro" id="IPR052016">
    <property type="entry name" value="Bact_Sigma-Reg"/>
</dbReference>
<dbReference type="InterPro" id="IPR001932">
    <property type="entry name" value="PPM-type_phosphatase-like_dom"/>
</dbReference>
<dbReference type="Proteomes" id="UP000639606">
    <property type="component" value="Unassembled WGS sequence"/>
</dbReference>
<accession>A0A918EHL1</accession>
<dbReference type="GO" id="GO:0016791">
    <property type="term" value="F:phosphatase activity"/>
    <property type="evidence" value="ECO:0007669"/>
    <property type="project" value="TreeGrafter"/>
</dbReference>
<evidence type="ECO:0000313" key="4">
    <source>
        <dbReference type="Proteomes" id="UP000639606"/>
    </source>
</evidence>
<dbReference type="Gene3D" id="3.60.40.10">
    <property type="entry name" value="PPM-type phosphatase domain"/>
    <property type="match status" value="1"/>
</dbReference>
<protein>
    <recommendedName>
        <fullName evidence="2">PPM-type phosphatase domain-containing protein</fullName>
    </recommendedName>
</protein>
<keyword evidence="1" id="KW-0378">Hydrolase</keyword>
<name>A0A918EHL1_9PSEU</name>
<feature type="domain" description="PPM-type phosphatase" evidence="2">
    <location>
        <begin position="181"/>
        <end position="403"/>
    </location>
</feature>
<gene>
    <name evidence="3" type="ORF">GCM10010185_65940</name>
</gene>
<reference evidence="3" key="2">
    <citation type="submission" date="2020-09" db="EMBL/GenBank/DDBJ databases">
        <authorList>
            <person name="Sun Q."/>
            <person name="Ohkuma M."/>
        </authorList>
    </citation>
    <scope>NUCLEOTIDE SEQUENCE</scope>
    <source>
        <strain evidence="3">JCM 3313</strain>
    </source>
</reference>
<dbReference type="RefSeq" id="WP_229796339.1">
    <property type="nucleotide sequence ID" value="NZ_BMRG01000023.1"/>
</dbReference>
<dbReference type="SUPFAM" id="SSF81606">
    <property type="entry name" value="PP2C-like"/>
    <property type="match status" value="1"/>
</dbReference>
<dbReference type="InterPro" id="IPR036457">
    <property type="entry name" value="PPM-type-like_dom_sf"/>
</dbReference>
<dbReference type="AlphaFoldDB" id="A0A918EHL1"/>
<proteinExistence type="predicted"/>